<dbReference type="Pfam" id="PF22675">
    <property type="entry name" value="KH-I_KHDC4-BBP"/>
    <property type="match status" value="1"/>
</dbReference>
<dbReference type="PANTHER" id="PTHR11208">
    <property type="entry name" value="RNA-BINDING PROTEIN RELATED"/>
    <property type="match status" value="1"/>
</dbReference>
<keyword evidence="8" id="KW-0507">mRNA processing</keyword>
<evidence type="ECO:0000256" key="23">
    <source>
        <dbReference type="ARBA" id="ARBA00023242"/>
    </source>
</evidence>
<evidence type="ECO:0000256" key="6">
    <source>
        <dbReference type="ARBA" id="ARBA00010918"/>
    </source>
</evidence>
<protein>
    <recommendedName>
        <fullName evidence="27">Peptide hydrolase</fullName>
        <ecNumber evidence="27">3.4.-.-</ecNumber>
    </recommendedName>
</protein>
<reference evidence="32" key="2">
    <citation type="submission" date="2023-05" db="EMBL/GenBank/DDBJ databases">
        <authorList>
            <consortium name="Lawrence Berkeley National Laboratory"/>
            <person name="Steindorff A."/>
            <person name="Hensen N."/>
            <person name="Bonometti L."/>
            <person name="Westerberg I."/>
            <person name="Brannstrom I.O."/>
            <person name="Guillou S."/>
            <person name="Cros-Aarteil S."/>
            <person name="Calhoun S."/>
            <person name="Haridas S."/>
            <person name="Kuo A."/>
            <person name="Mondo S."/>
            <person name="Pangilinan J."/>
            <person name="Riley R."/>
            <person name="Labutti K."/>
            <person name="Andreopoulos B."/>
            <person name="Lipzen A."/>
            <person name="Chen C."/>
            <person name="Yanf M."/>
            <person name="Daum C."/>
            <person name="Ng V."/>
            <person name="Clum A."/>
            <person name="Ohm R."/>
            <person name="Martin F."/>
            <person name="Silar P."/>
            <person name="Natvig D."/>
            <person name="Lalanne C."/>
            <person name="Gautier V."/>
            <person name="Ament-Velasquez S.L."/>
            <person name="Kruys A."/>
            <person name="Hutchinson M.I."/>
            <person name="Powell A.J."/>
            <person name="Barry K."/>
            <person name="Miller A.N."/>
            <person name="Grigoriev I.V."/>
            <person name="Debuchy R."/>
            <person name="Gladieux P."/>
            <person name="Thoren M.H."/>
            <person name="Johannesson H."/>
        </authorList>
    </citation>
    <scope>NUCLEOTIDE SEQUENCE</scope>
    <source>
        <strain evidence="32">CBS 141.50</strain>
    </source>
</reference>
<comment type="cofactor">
    <cofactor evidence="1">
        <name>Zn(2+)</name>
        <dbReference type="ChEBI" id="CHEBI:29105"/>
    </cofactor>
</comment>
<feature type="compositionally biased region" description="Basic and acidic residues" evidence="29">
    <location>
        <begin position="452"/>
        <end position="482"/>
    </location>
</feature>
<keyword evidence="21" id="KW-0325">Glycoprotein</keyword>
<feature type="compositionally biased region" description="Pro residues" evidence="29">
    <location>
        <begin position="567"/>
        <end position="591"/>
    </location>
</feature>
<evidence type="ECO:0000256" key="4">
    <source>
        <dbReference type="ARBA" id="ARBA00004128"/>
    </source>
</evidence>
<dbReference type="Gene3D" id="3.30.1370.10">
    <property type="entry name" value="K Homology domain, type 1"/>
    <property type="match status" value="1"/>
</dbReference>
<feature type="compositionally biased region" description="Gly residues" evidence="29">
    <location>
        <begin position="517"/>
        <end position="526"/>
    </location>
</feature>
<dbReference type="Gene3D" id="4.10.60.10">
    <property type="entry name" value="Zinc finger, CCHC-type"/>
    <property type="match status" value="1"/>
</dbReference>
<proteinExistence type="inferred from homology"/>
<dbReference type="InterPro" id="IPR048024">
    <property type="entry name" value="Fxna-like_M28_dom"/>
</dbReference>
<keyword evidence="28" id="KW-0175">Coiled coil</keyword>
<evidence type="ECO:0000256" key="24">
    <source>
        <dbReference type="ARBA" id="ARBA00053279"/>
    </source>
</evidence>
<feature type="region of interest" description="Disordered" evidence="29">
    <location>
        <begin position="116"/>
        <end position="139"/>
    </location>
</feature>
<keyword evidence="20 30" id="KW-0472">Membrane</keyword>
<feature type="compositionally biased region" description="Pro residues" evidence="29">
    <location>
        <begin position="528"/>
        <end position="552"/>
    </location>
</feature>
<feature type="region of interest" description="Disordered" evidence="29">
    <location>
        <begin position="344"/>
        <end position="375"/>
    </location>
</feature>
<dbReference type="PANTHER" id="PTHR11208:SF45">
    <property type="entry name" value="SPLICING FACTOR 1"/>
    <property type="match status" value="1"/>
</dbReference>
<dbReference type="RefSeq" id="XP_062641632.1">
    <property type="nucleotide sequence ID" value="XM_062782572.1"/>
</dbReference>
<dbReference type="GO" id="GO:0048024">
    <property type="term" value="P:regulation of mRNA splicing, via spliceosome"/>
    <property type="evidence" value="ECO:0007669"/>
    <property type="project" value="TreeGrafter"/>
</dbReference>
<feature type="coiled-coil region" evidence="28">
    <location>
        <begin position="251"/>
        <end position="303"/>
    </location>
</feature>
<comment type="function">
    <text evidence="2">May be involved in vacuolar sorting and osmoregulation.</text>
</comment>
<evidence type="ECO:0000256" key="26">
    <source>
        <dbReference type="PROSITE-ProRule" id="PRU00117"/>
    </source>
</evidence>
<keyword evidence="33" id="KW-1185">Reference proteome</keyword>
<keyword evidence="17 26" id="KW-0694">RNA-binding</keyword>
<dbReference type="InterPro" id="IPR053976">
    <property type="entry name" value="PFF1_TM"/>
</dbReference>
<dbReference type="Pfam" id="PF16275">
    <property type="entry name" value="SF1-HH"/>
    <property type="match status" value="1"/>
</dbReference>
<keyword evidence="10 30" id="KW-0812">Transmembrane</keyword>
<comment type="similarity">
    <text evidence="5">Belongs to the BBP/SF1 family.</text>
</comment>
<sequence length="1624" mass="176724">MSWRNQGITGSNNIPLGKRRFGGDEEDGVANGGSTPNGFSNDDLDVKRGRSPERSQQDGPKRRKKRNRWGDATENKAAGLMGLPTAIVADMTSEQLEAYTLHLRIEEITQKLKIDDVVPADGDRSPSPPPQYDNHGRRVNTREYRYRKRLEDERHKLIEKAMKVIPNYHPPSDYRRPTKTQEKVYVPVNDYPEINFIGLLIGPRGNTLKKMETESGAKIAIRGKGSVKEGKGRSDAAHSSNQEEDLHCLIMADTEEKVNKAKKLIHNVIETAASIPEGQNELKRNQLRELAALNGTLRDDENQACQNCGQIGHRKYDCPEKQNYTASIICRVCGNAGHMARDCPDRQRGASWRNDNPMGRPGAPRLGGGGGGDAVDREYEQLMQELGGTGAAPARIEAGPGSHAPPSGPGGGDARPWARGPTGGPAPWRSRNNDREEGGPPAGPSGGPAPWARDRGDRDRDRDRDRDHRDRGYRGPDNRDGGGDNYYPGQNSYGNAPSGHGNAPWNQPMAPQASYGGYPGYGGYGAPGAPPIPGGAPPGLPPPPPGGPPPGLPGGLNALISQYANAAPPPPPPPSGDAPPPPPPPMDLPPPPPAMLNPFSFRPGPVTFWTTVTYLALLIPIVVINETTPPPPNAESPVPGTNLTQAWLDLATITRAYHPYNSHYNDDLRGYLLGRVRSVLDENEVAWTTDGSESAATDAPVTVFDDLVSNCTFLMASSVVANPNTPQVAAYFEGTNILVYIRGKSDDAGAWWKDADVHNTRRNEKGLTLVNAHYDSVSTGYGATDDGMGVVTCLQLIQYFTHPGNQPERGIVVMLNNGEEDYLYGARALGQHPLNSYIHTFLNLEGAGAGGRAMVFRTTDREVTAAYAGTADPFGTIIASDAFGLGFIRSGTDYSVLYDIFGQRGLDLAFFKPRARYHTNQDDARHASRGSLWHMLSASIHTATRLSSDATGDTFIGPRLDGARGKVHNGSPSDGVWFDLFGKGFVLFGLRGLFAWSLTVLIATPLILVLVSYLLHRADKYYLFSSSVAGRGDLLDDEAIPVGGWKGFFRFPLALVVAGSLTLGAAYLLRKVNPFVIYTSRYSVLAMMVSLFYFAFWAIMRGANFARPSALHKTYAQIWLFILGWATLVAVTVAEDRLRIGAGYMFVFLESALFLSLFIALCEQFALPAKSVWAQRLREEQEERDFHRGRSHDDLSQSQLLSSAPDQESTPTGAGQSKHTTLTAEGTDGVDDDADAESPTERTPLVGGSTGSGDQNRTTFTTNYRRSISAIVNGATRRYSDSGLAQHRREPFEHEQSWSGNLPSWTWILQFLVLGPFAIILVAQTVLLLVDSVHQTGADGSSLLLPYLIAFLFTALLLLPLSPFIHRVTHHLPVLLLVVLVGTLIYNLAAFPFSSAARYKVYFVQTLDLDQGSNTVCYHGVEQYVRSIVAELPSASGRELTCGKSRRAGLVGCCFDGSGTPPQLTIGDSPTAVVEQDSYSRLVTINTSRTGPHAARLEVDADNTKACFLEFGKPVSRFSVQGSSAWDERFGQYPDAGVRNVRMWHREWDQKWVVDVEWKNGEDDGVVAPGKHSGLNGTVVCMWSDANVEGTIPALDEALRFVPSWVAVSKLAEGLVEGRKGFEV</sequence>
<comment type="function">
    <text evidence="24">Necessary for the splicing of pre-mRNA. Has a role in the recognition of the branch site (5'-UACUAAC-3'), the pyrimidine tract and the 3'-splice site at the 3'-end of introns.</text>
</comment>
<evidence type="ECO:0000256" key="3">
    <source>
        <dbReference type="ARBA" id="ARBA00004123"/>
    </source>
</evidence>
<keyword evidence="11 27" id="KW-0479">Metal-binding</keyword>
<feature type="compositionally biased region" description="Basic and acidic residues" evidence="29">
    <location>
        <begin position="1183"/>
        <end position="1195"/>
    </location>
</feature>
<evidence type="ECO:0000256" key="22">
    <source>
        <dbReference type="ARBA" id="ARBA00023187"/>
    </source>
</evidence>
<evidence type="ECO:0000256" key="7">
    <source>
        <dbReference type="ARBA" id="ARBA00022554"/>
    </source>
</evidence>
<evidence type="ECO:0000259" key="31">
    <source>
        <dbReference type="PROSITE" id="PS50158"/>
    </source>
</evidence>
<dbReference type="SMART" id="SM00322">
    <property type="entry name" value="KH"/>
    <property type="match status" value="1"/>
</dbReference>
<evidence type="ECO:0000256" key="5">
    <source>
        <dbReference type="ARBA" id="ARBA00010382"/>
    </source>
</evidence>
<evidence type="ECO:0000256" key="10">
    <source>
        <dbReference type="ARBA" id="ARBA00022692"/>
    </source>
</evidence>
<feature type="compositionally biased region" description="Polar residues" evidence="29">
    <location>
        <begin position="1"/>
        <end position="14"/>
    </location>
</feature>
<dbReference type="GO" id="GO:0006508">
    <property type="term" value="P:proteolysis"/>
    <property type="evidence" value="ECO:0007669"/>
    <property type="project" value="UniProtKB-KW"/>
</dbReference>
<feature type="transmembrane region" description="Helical" evidence="30">
    <location>
        <begin position="1342"/>
        <end position="1365"/>
    </location>
</feature>
<keyword evidence="19" id="KW-0482">Metalloprotease</keyword>
<dbReference type="SUPFAM" id="SSF54791">
    <property type="entry name" value="Eukaryotic type KH-domain (KH-domain type I)"/>
    <property type="match status" value="1"/>
</dbReference>
<feature type="domain" description="CCHC-type" evidence="31">
    <location>
        <begin position="305"/>
        <end position="320"/>
    </location>
</feature>
<feature type="transmembrane region" description="Helical" evidence="30">
    <location>
        <begin position="1082"/>
        <end position="1103"/>
    </location>
</feature>
<dbReference type="GO" id="GO:0008270">
    <property type="term" value="F:zinc ion binding"/>
    <property type="evidence" value="ECO:0007669"/>
    <property type="project" value="UniProtKB-KW"/>
</dbReference>
<evidence type="ECO:0000256" key="25">
    <source>
        <dbReference type="PROSITE-ProRule" id="PRU00047"/>
    </source>
</evidence>
<feature type="compositionally biased region" description="Low complexity" evidence="29">
    <location>
        <begin position="1196"/>
        <end position="1207"/>
    </location>
</feature>
<dbReference type="Pfam" id="PF00098">
    <property type="entry name" value="zf-CCHC"/>
    <property type="match status" value="2"/>
</dbReference>
<evidence type="ECO:0000256" key="18">
    <source>
        <dbReference type="ARBA" id="ARBA00022989"/>
    </source>
</evidence>
<evidence type="ECO:0000256" key="2">
    <source>
        <dbReference type="ARBA" id="ARBA00003273"/>
    </source>
</evidence>
<comment type="caution">
    <text evidence="32">The sequence shown here is derived from an EMBL/GenBank/DDBJ whole genome shotgun (WGS) entry which is preliminary data.</text>
</comment>
<dbReference type="Pfam" id="PF22250">
    <property type="entry name" value="PFF1_C"/>
    <property type="match status" value="1"/>
</dbReference>
<feature type="transmembrane region" description="Helical" evidence="30">
    <location>
        <begin position="1371"/>
        <end position="1393"/>
    </location>
</feature>
<dbReference type="Proteomes" id="UP001302676">
    <property type="component" value="Unassembled WGS sequence"/>
</dbReference>
<dbReference type="InterPro" id="IPR004087">
    <property type="entry name" value="KH_dom"/>
</dbReference>
<dbReference type="PROSITE" id="PS50084">
    <property type="entry name" value="KH_TYPE_1"/>
    <property type="match status" value="1"/>
</dbReference>
<accession>A0AAN6VDS4</accession>
<evidence type="ECO:0000313" key="33">
    <source>
        <dbReference type="Proteomes" id="UP001302676"/>
    </source>
</evidence>
<keyword evidence="16 27" id="KW-0862">Zinc</keyword>
<keyword evidence="15 27" id="KW-0378">Hydrolase</keyword>
<dbReference type="EMBL" id="MU853554">
    <property type="protein sequence ID" value="KAK4148261.1"/>
    <property type="molecule type" value="Genomic_DNA"/>
</dbReference>
<dbReference type="SUPFAM" id="SSF57756">
    <property type="entry name" value="Retrovirus zinc finger-like domains"/>
    <property type="match status" value="1"/>
</dbReference>
<evidence type="ECO:0000256" key="21">
    <source>
        <dbReference type="ARBA" id="ARBA00023180"/>
    </source>
</evidence>
<dbReference type="EC" id="3.4.-.-" evidence="27"/>
<dbReference type="SUPFAM" id="SSF53187">
    <property type="entry name" value="Zn-dependent exopeptidases"/>
    <property type="match status" value="1"/>
</dbReference>
<dbReference type="InterPro" id="IPR007484">
    <property type="entry name" value="Peptidase_M28"/>
</dbReference>
<evidence type="ECO:0000256" key="13">
    <source>
        <dbReference type="ARBA" id="ARBA00022737"/>
    </source>
</evidence>
<keyword evidence="12" id="KW-0747">Spliceosome</keyword>
<dbReference type="InterPro" id="IPR047086">
    <property type="entry name" value="SF1-HH_sf"/>
</dbReference>
<keyword evidence="13" id="KW-0677">Repeat</keyword>
<feature type="transmembrane region" description="Helical" evidence="30">
    <location>
        <begin position="1146"/>
        <end position="1167"/>
    </location>
</feature>
<keyword evidence="14 25" id="KW-0863">Zinc-finger</keyword>
<evidence type="ECO:0000256" key="9">
    <source>
        <dbReference type="ARBA" id="ARBA00022670"/>
    </source>
</evidence>
<dbReference type="GO" id="GO:0005774">
    <property type="term" value="C:vacuolar membrane"/>
    <property type="evidence" value="ECO:0007669"/>
    <property type="project" value="UniProtKB-SubCell"/>
</dbReference>
<dbReference type="InterPro" id="IPR001878">
    <property type="entry name" value="Znf_CCHC"/>
</dbReference>
<keyword evidence="18 30" id="KW-1133">Transmembrane helix</keyword>
<feature type="transmembrane region" description="Helical" evidence="30">
    <location>
        <begin position="1307"/>
        <end position="1330"/>
    </location>
</feature>
<dbReference type="InterPro" id="IPR032570">
    <property type="entry name" value="SF1-HH"/>
</dbReference>
<feature type="transmembrane region" description="Helical" evidence="30">
    <location>
        <begin position="1115"/>
        <end position="1134"/>
    </location>
</feature>
<keyword evidence="22" id="KW-0508">mRNA splicing</keyword>
<dbReference type="CDD" id="cd02395">
    <property type="entry name" value="KH-I_BBP"/>
    <property type="match status" value="1"/>
</dbReference>
<reference evidence="32" key="1">
    <citation type="journal article" date="2023" name="Mol. Phylogenet. Evol.">
        <title>Genome-scale phylogeny and comparative genomics of the fungal order Sordariales.</title>
        <authorList>
            <person name="Hensen N."/>
            <person name="Bonometti L."/>
            <person name="Westerberg I."/>
            <person name="Brannstrom I.O."/>
            <person name="Guillou S."/>
            <person name="Cros-Aarteil S."/>
            <person name="Calhoun S."/>
            <person name="Haridas S."/>
            <person name="Kuo A."/>
            <person name="Mondo S."/>
            <person name="Pangilinan J."/>
            <person name="Riley R."/>
            <person name="LaButti K."/>
            <person name="Andreopoulos B."/>
            <person name="Lipzen A."/>
            <person name="Chen C."/>
            <person name="Yan M."/>
            <person name="Daum C."/>
            <person name="Ng V."/>
            <person name="Clum A."/>
            <person name="Steindorff A."/>
            <person name="Ohm R.A."/>
            <person name="Martin F."/>
            <person name="Silar P."/>
            <person name="Natvig D.O."/>
            <person name="Lalanne C."/>
            <person name="Gautier V."/>
            <person name="Ament-Velasquez S.L."/>
            <person name="Kruys A."/>
            <person name="Hutchinson M.I."/>
            <person name="Powell A.J."/>
            <person name="Barry K."/>
            <person name="Miller A.N."/>
            <person name="Grigoriev I.V."/>
            <person name="Debuchy R."/>
            <person name="Gladieux P."/>
            <person name="Hiltunen Thoren M."/>
            <person name="Johannesson H."/>
        </authorList>
    </citation>
    <scope>NUCLEOTIDE SEQUENCE</scope>
    <source>
        <strain evidence="32">CBS 141.50</strain>
    </source>
</reference>
<keyword evidence="7" id="KW-0926">Vacuole</keyword>
<dbReference type="FunFam" id="3.30.1370.10:FF:000024">
    <property type="entry name" value="Branchpoint-bridging protein-like protein"/>
    <property type="match status" value="1"/>
</dbReference>
<feature type="domain" description="CCHC-type" evidence="31">
    <location>
        <begin position="330"/>
        <end position="345"/>
    </location>
</feature>
<evidence type="ECO:0000256" key="11">
    <source>
        <dbReference type="ARBA" id="ARBA00022723"/>
    </source>
</evidence>
<dbReference type="Gene3D" id="3.40.630.10">
    <property type="entry name" value="Zn peptidases"/>
    <property type="match status" value="1"/>
</dbReference>
<dbReference type="FunFam" id="3.40.630.10:FF:000057">
    <property type="entry name" value="Vacuolar membrane protease"/>
    <property type="match status" value="1"/>
</dbReference>
<dbReference type="GO" id="GO:0008237">
    <property type="term" value="F:metallopeptidase activity"/>
    <property type="evidence" value="ECO:0007669"/>
    <property type="project" value="UniProtKB-KW"/>
</dbReference>
<dbReference type="Gene3D" id="6.10.140.1790">
    <property type="match status" value="1"/>
</dbReference>
<dbReference type="GO" id="GO:0000398">
    <property type="term" value="P:mRNA splicing, via spliceosome"/>
    <property type="evidence" value="ECO:0007669"/>
    <property type="project" value="UniProtKB-ARBA"/>
</dbReference>
<evidence type="ECO:0000313" key="32">
    <source>
        <dbReference type="EMBL" id="KAK4148261.1"/>
    </source>
</evidence>
<feature type="compositionally biased region" description="Polar residues" evidence="29">
    <location>
        <begin position="1208"/>
        <end position="1224"/>
    </location>
</feature>
<dbReference type="InterPro" id="IPR053975">
    <property type="entry name" value="PFF1_C"/>
</dbReference>
<evidence type="ECO:0000256" key="8">
    <source>
        <dbReference type="ARBA" id="ARBA00022664"/>
    </source>
</evidence>
<feature type="transmembrane region" description="Helical" evidence="30">
    <location>
        <begin position="1051"/>
        <end position="1070"/>
    </location>
</feature>
<evidence type="ECO:0000256" key="29">
    <source>
        <dbReference type="SAM" id="MobiDB-lite"/>
    </source>
</evidence>
<dbReference type="CDD" id="cd03875">
    <property type="entry name" value="M28_Fxna_like"/>
    <property type="match status" value="1"/>
</dbReference>
<dbReference type="InterPro" id="IPR055256">
    <property type="entry name" value="KH_1_KHDC4/BBP-like"/>
</dbReference>
<dbReference type="GeneID" id="87819185"/>
<feature type="compositionally biased region" description="Basic and acidic residues" evidence="29">
    <location>
        <begin position="44"/>
        <end position="60"/>
    </location>
</feature>
<dbReference type="Pfam" id="PF04389">
    <property type="entry name" value="Peptidase_M28"/>
    <property type="match status" value="1"/>
</dbReference>
<feature type="transmembrane region" description="Helical" evidence="30">
    <location>
        <begin position="993"/>
        <end position="1015"/>
    </location>
</feature>
<evidence type="ECO:0000256" key="14">
    <source>
        <dbReference type="ARBA" id="ARBA00022771"/>
    </source>
</evidence>
<dbReference type="Pfam" id="PF22251">
    <property type="entry name" value="PFF1_TM"/>
    <property type="match status" value="1"/>
</dbReference>
<evidence type="ECO:0000256" key="12">
    <source>
        <dbReference type="ARBA" id="ARBA00022728"/>
    </source>
</evidence>
<dbReference type="GO" id="GO:0000243">
    <property type="term" value="C:commitment complex"/>
    <property type="evidence" value="ECO:0007669"/>
    <property type="project" value="UniProtKB-ARBA"/>
</dbReference>
<comment type="similarity">
    <text evidence="6 27">Belongs to the peptidase M28 family.</text>
</comment>
<dbReference type="PROSITE" id="PS50158">
    <property type="entry name" value="ZF_CCHC"/>
    <property type="match status" value="2"/>
</dbReference>
<dbReference type="InterPro" id="IPR036612">
    <property type="entry name" value="KH_dom_type_1_sf"/>
</dbReference>
<dbReference type="InterPro" id="IPR045071">
    <property type="entry name" value="BBP-like"/>
</dbReference>
<evidence type="ECO:0000256" key="15">
    <source>
        <dbReference type="ARBA" id="ARBA00022801"/>
    </source>
</evidence>
<evidence type="ECO:0000256" key="28">
    <source>
        <dbReference type="SAM" id="Coils"/>
    </source>
</evidence>
<comment type="subcellular location">
    <subcellularLocation>
        <location evidence="3">Nucleus</location>
    </subcellularLocation>
    <subcellularLocation>
        <location evidence="4">Vacuole membrane</location>
        <topology evidence="4">Multi-pass membrane protein</topology>
    </subcellularLocation>
</comment>
<keyword evidence="23" id="KW-0539">Nucleus</keyword>
<keyword evidence="9 27" id="KW-0645">Protease</keyword>
<feature type="region of interest" description="Disordered" evidence="29">
    <location>
        <begin position="391"/>
        <end position="591"/>
    </location>
</feature>
<dbReference type="SMART" id="SM00343">
    <property type="entry name" value="ZnF_C2HC"/>
    <property type="match status" value="2"/>
</dbReference>
<evidence type="ECO:0000256" key="17">
    <source>
        <dbReference type="ARBA" id="ARBA00022884"/>
    </source>
</evidence>
<dbReference type="FunFam" id="4.10.60.10:FF:000030">
    <property type="entry name" value="Branchpoint-bridging protein"/>
    <property type="match status" value="1"/>
</dbReference>
<evidence type="ECO:0000256" key="1">
    <source>
        <dbReference type="ARBA" id="ARBA00001947"/>
    </source>
</evidence>
<evidence type="ECO:0000256" key="16">
    <source>
        <dbReference type="ARBA" id="ARBA00022833"/>
    </source>
</evidence>
<evidence type="ECO:0000256" key="27">
    <source>
        <dbReference type="RuleBase" id="RU361240"/>
    </source>
</evidence>
<dbReference type="InterPro" id="IPR036875">
    <property type="entry name" value="Znf_CCHC_sf"/>
</dbReference>
<evidence type="ECO:0000256" key="19">
    <source>
        <dbReference type="ARBA" id="ARBA00023049"/>
    </source>
</evidence>
<feature type="region of interest" description="Disordered" evidence="29">
    <location>
        <begin position="1183"/>
        <end position="1259"/>
    </location>
</feature>
<evidence type="ECO:0000256" key="30">
    <source>
        <dbReference type="SAM" id="Phobius"/>
    </source>
</evidence>
<feature type="region of interest" description="Disordered" evidence="29">
    <location>
        <begin position="1"/>
        <end position="76"/>
    </location>
</feature>
<feature type="compositionally biased region" description="Acidic residues" evidence="29">
    <location>
        <begin position="1228"/>
        <end position="1238"/>
    </location>
</feature>
<evidence type="ECO:0000256" key="20">
    <source>
        <dbReference type="ARBA" id="ARBA00023136"/>
    </source>
</evidence>
<organism evidence="32 33">
    <name type="scientific">Dichotomopilus funicola</name>
    <dbReference type="NCBI Taxonomy" id="1934379"/>
    <lineage>
        <taxon>Eukaryota</taxon>
        <taxon>Fungi</taxon>
        <taxon>Dikarya</taxon>
        <taxon>Ascomycota</taxon>
        <taxon>Pezizomycotina</taxon>
        <taxon>Sordariomycetes</taxon>
        <taxon>Sordariomycetidae</taxon>
        <taxon>Sordariales</taxon>
        <taxon>Chaetomiaceae</taxon>
        <taxon>Dichotomopilus</taxon>
    </lineage>
</organism>
<gene>
    <name evidence="32" type="ORF">C8A04DRAFT_33725</name>
</gene>
<name>A0AAN6VDS4_9PEZI</name>
<dbReference type="GO" id="GO:0003729">
    <property type="term" value="F:mRNA binding"/>
    <property type="evidence" value="ECO:0007669"/>
    <property type="project" value="TreeGrafter"/>
</dbReference>
<dbReference type="GO" id="GO:0005829">
    <property type="term" value="C:cytosol"/>
    <property type="evidence" value="ECO:0007669"/>
    <property type="project" value="UniProtKB-ARBA"/>
</dbReference>